<dbReference type="Pfam" id="PF00646">
    <property type="entry name" value="F-box"/>
    <property type="match status" value="1"/>
</dbReference>
<dbReference type="NCBIfam" id="TIGR01640">
    <property type="entry name" value="F_box_assoc_1"/>
    <property type="match status" value="1"/>
</dbReference>
<dbReference type="InterPro" id="IPR001810">
    <property type="entry name" value="F-box_dom"/>
</dbReference>
<dbReference type="STRING" id="218851.A0A2G5CSD6"/>
<reference evidence="2 3" key="1">
    <citation type="submission" date="2017-09" db="EMBL/GenBank/DDBJ databases">
        <title>WGS assembly of Aquilegia coerulea Goldsmith.</title>
        <authorList>
            <person name="Hodges S."/>
            <person name="Kramer E."/>
            <person name="Nordborg M."/>
            <person name="Tomkins J."/>
            <person name="Borevitz J."/>
            <person name="Derieg N."/>
            <person name="Yan J."/>
            <person name="Mihaltcheva S."/>
            <person name="Hayes R.D."/>
            <person name="Rokhsar D."/>
        </authorList>
    </citation>
    <scope>NUCLEOTIDE SEQUENCE [LARGE SCALE GENOMIC DNA]</scope>
    <source>
        <strain evidence="3">cv. Goldsmith</strain>
    </source>
</reference>
<protein>
    <recommendedName>
        <fullName evidence="1">F-box domain-containing protein</fullName>
    </recommendedName>
</protein>
<dbReference type="Pfam" id="PF07734">
    <property type="entry name" value="FBA_1"/>
    <property type="match status" value="1"/>
</dbReference>
<dbReference type="AlphaFoldDB" id="A0A2G5CSD6"/>
<dbReference type="Gene3D" id="1.20.1280.50">
    <property type="match status" value="1"/>
</dbReference>
<dbReference type="InterPro" id="IPR036047">
    <property type="entry name" value="F-box-like_dom_sf"/>
</dbReference>
<dbReference type="PANTHER" id="PTHR31672">
    <property type="entry name" value="BNACNNG10540D PROTEIN"/>
    <property type="match status" value="1"/>
</dbReference>
<name>A0A2G5CSD6_AQUCA</name>
<dbReference type="SUPFAM" id="SSF50965">
    <property type="entry name" value="Galactose oxidase, central domain"/>
    <property type="match status" value="1"/>
</dbReference>
<dbReference type="OrthoDB" id="5314306at2759"/>
<feature type="domain" description="F-box" evidence="1">
    <location>
        <begin position="61"/>
        <end position="106"/>
    </location>
</feature>
<dbReference type="InterPro" id="IPR006527">
    <property type="entry name" value="F-box-assoc_dom_typ1"/>
</dbReference>
<dbReference type="EMBL" id="KZ305055">
    <property type="protein sequence ID" value="PIA34211.1"/>
    <property type="molecule type" value="Genomic_DNA"/>
</dbReference>
<dbReference type="SMART" id="SM00256">
    <property type="entry name" value="FBOX"/>
    <property type="match status" value="1"/>
</dbReference>
<evidence type="ECO:0000313" key="2">
    <source>
        <dbReference type="EMBL" id="PIA34211.1"/>
    </source>
</evidence>
<dbReference type="PANTHER" id="PTHR31672:SF13">
    <property type="entry name" value="F-BOX PROTEIN CPR30-LIKE"/>
    <property type="match status" value="1"/>
</dbReference>
<dbReference type="PROSITE" id="PS50181">
    <property type="entry name" value="FBOX"/>
    <property type="match status" value="1"/>
</dbReference>
<dbReference type="SUPFAM" id="SSF81383">
    <property type="entry name" value="F-box domain"/>
    <property type="match status" value="1"/>
</dbReference>
<dbReference type="FunCoup" id="A0A2G5CSD6">
    <property type="interactions" value="108"/>
</dbReference>
<dbReference type="InParanoid" id="A0A2G5CSD6"/>
<accession>A0A2G5CSD6</accession>
<keyword evidence="3" id="KW-1185">Reference proteome</keyword>
<gene>
    <name evidence="2" type="ORF">AQUCO_03800062v1</name>
</gene>
<proteinExistence type="predicted"/>
<evidence type="ECO:0000259" key="1">
    <source>
        <dbReference type="PROSITE" id="PS50181"/>
    </source>
</evidence>
<evidence type="ECO:0000313" key="3">
    <source>
        <dbReference type="Proteomes" id="UP000230069"/>
    </source>
</evidence>
<dbReference type="InterPro" id="IPR050796">
    <property type="entry name" value="SCF_F-box_component"/>
</dbReference>
<dbReference type="InterPro" id="IPR017451">
    <property type="entry name" value="F-box-assoc_interact_dom"/>
</dbReference>
<dbReference type="CDD" id="cd22157">
    <property type="entry name" value="F-box_AtFBW1-like"/>
    <property type="match status" value="1"/>
</dbReference>
<organism evidence="2 3">
    <name type="scientific">Aquilegia coerulea</name>
    <name type="common">Rocky mountain columbine</name>
    <dbReference type="NCBI Taxonomy" id="218851"/>
    <lineage>
        <taxon>Eukaryota</taxon>
        <taxon>Viridiplantae</taxon>
        <taxon>Streptophyta</taxon>
        <taxon>Embryophyta</taxon>
        <taxon>Tracheophyta</taxon>
        <taxon>Spermatophyta</taxon>
        <taxon>Magnoliopsida</taxon>
        <taxon>Ranunculales</taxon>
        <taxon>Ranunculaceae</taxon>
        <taxon>Thalictroideae</taxon>
        <taxon>Aquilegia</taxon>
    </lineage>
</organism>
<dbReference type="InterPro" id="IPR011043">
    <property type="entry name" value="Gal_Oxase/kelch_b-propeller"/>
</dbReference>
<sequence>MHFKGTSSFLKHLFSCVRNRSDEPRENSSLSVDESREIPPLSIDEPRENLSLLIDESRENSSLSIVLPNEILENIISRLPVKTILQFKCVSKSWYTLIQNPYFVKIHHDRFHENNNLVFLKGGNYDVTTLYLLDYNEGNNGLVELRWPSEMSVYWMIMASYCNGLICIEDAMHILWIWNPSTRKHKRIKMPMVNYDELSMVNCCAGLGLIYDFSSSDYMIIRIWSTKKFYSYESDVRIYSSSNNMWESLASIPYKILYERWDPLTFESHKVFSECNPTHFNGALHWVGCKRLTDLTHKVILAFDIGSRVFQEVHLPADYVHCNLCRMTLLVLDDSLCLFCERDLLAEVWLMKEYGVRESWTKLFTCEGYNFPRAITKIGNLIVQNHEGSLCLYDPRDQCCRNLITNPPKFFGMGSTFVESLVPP</sequence>
<dbReference type="Proteomes" id="UP000230069">
    <property type="component" value="Unassembled WGS sequence"/>
</dbReference>